<evidence type="ECO:0000256" key="2">
    <source>
        <dbReference type="SAM" id="Phobius"/>
    </source>
</evidence>
<feature type="signal peptide" evidence="3">
    <location>
        <begin position="1"/>
        <end position="33"/>
    </location>
</feature>
<dbReference type="Proteomes" id="UP001199642">
    <property type="component" value="Chromosome"/>
</dbReference>
<feature type="transmembrane region" description="Helical" evidence="2">
    <location>
        <begin position="219"/>
        <end position="241"/>
    </location>
</feature>
<dbReference type="InterPro" id="IPR032247">
    <property type="entry name" value="DUF4822"/>
</dbReference>
<reference evidence="5 6" key="1">
    <citation type="submission" date="2023-01" db="EMBL/GenBank/DDBJ databases">
        <title>Characterization of estradiol degrading bacteria Microbacterium sp. MZT7 and reveal degrading genes through genome analysis.</title>
        <authorList>
            <person name="Hao P."/>
            <person name="Gao Y."/>
        </authorList>
    </citation>
    <scope>NUCLEOTIDE SEQUENCE [LARGE SCALE GENOMIC DNA]</scope>
    <source>
        <strain evidence="5 6">MZT7</strain>
    </source>
</reference>
<evidence type="ECO:0000313" key="6">
    <source>
        <dbReference type="Proteomes" id="UP001199642"/>
    </source>
</evidence>
<accession>A0ABY3RVW9</accession>
<feature type="compositionally biased region" description="Low complexity" evidence="1">
    <location>
        <begin position="172"/>
        <end position="194"/>
    </location>
</feature>
<evidence type="ECO:0000256" key="1">
    <source>
        <dbReference type="SAM" id="MobiDB-lite"/>
    </source>
</evidence>
<keyword evidence="6" id="KW-1185">Reference proteome</keyword>
<keyword evidence="2" id="KW-1133">Transmembrane helix</keyword>
<name>A0ABY3RVW9_9MICO</name>
<evidence type="ECO:0000256" key="3">
    <source>
        <dbReference type="SAM" id="SignalP"/>
    </source>
</evidence>
<dbReference type="Gene3D" id="2.40.128.540">
    <property type="entry name" value="Domain of unknown function DUF4822"/>
    <property type="match status" value="1"/>
</dbReference>
<sequence length="248" mass="25052">MNIRTAPRRGTRIVATTLAAAALCLAPAAGAFAVEPVAPVSAVTATTQSPSDVLASTPWETTGAVDQDGNAVALSDEAVANFVGWAYYKTDGTFTMYNLDDSPKMQGDWSVSADGSERTLVAKDADGKVLFERGVPIVTLTAGEFTYRVIPDAANPGVYYDIVHTPTDHPEPGATAPGDGDAAATDDGAPAPGTEAADPEGGAVEDGDQLAVTGEAAPVVAVAAGAVALLGGGAVLLTRVLRRGRATN</sequence>
<dbReference type="Pfam" id="PF16103">
    <property type="entry name" value="DUF4822"/>
    <property type="match status" value="1"/>
</dbReference>
<organism evidence="5 6">
    <name type="scientific">Microbacterium resistens</name>
    <dbReference type="NCBI Taxonomy" id="156977"/>
    <lineage>
        <taxon>Bacteria</taxon>
        <taxon>Bacillati</taxon>
        <taxon>Actinomycetota</taxon>
        <taxon>Actinomycetes</taxon>
        <taxon>Micrococcales</taxon>
        <taxon>Microbacteriaceae</taxon>
        <taxon>Microbacterium</taxon>
    </lineage>
</organism>
<feature type="domain" description="DUF4822" evidence="4">
    <location>
        <begin position="52"/>
        <end position="171"/>
    </location>
</feature>
<feature type="region of interest" description="Disordered" evidence="1">
    <location>
        <begin position="164"/>
        <end position="205"/>
    </location>
</feature>
<feature type="chain" id="PRO_5046328723" evidence="3">
    <location>
        <begin position="34"/>
        <end position="248"/>
    </location>
</feature>
<dbReference type="RefSeq" id="WP_231820558.1">
    <property type="nucleotide sequence ID" value="NZ_CP082781.1"/>
</dbReference>
<keyword evidence="2" id="KW-0472">Membrane</keyword>
<evidence type="ECO:0000313" key="5">
    <source>
        <dbReference type="EMBL" id="UGS27060.1"/>
    </source>
</evidence>
<evidence type="ECO:0000259" key="4">
    <source>
        <dbReference type="Pfam" id="PF16103"/>
    </source>
</evidence>
<proteinExistence type="predicted"/>
<protein>
    <submittedName>
        <fullName evidence="5">DUF4822 domain-containing protein</fullName>
    </submittedName>
</protein>
<keyword evidence="2" id="KW-0812">Transmembrane</keyword>
<gene>
    <name evidence="5" type="ORF">K8F61_02275</name>
</gene>
<dbReference type="EMBL" id="CP082781">
    <property type="protein sequence ID" value="UGS27060.1"/>
    <property type="molecule type" value="Genomic_DNA"/>
</dbReference>
<keyword evidence="3" id="KW-0732">Signal</keyword>